<protein>
    <recommendedName>
        <fullName evidence="3">Molecular chaperone DnaJ</fullName>
    </recommendedName>
</protein>
<organism evidence="1 2">
    <name type="scientific">Pseudonocardia adelaidensis</name>
    <dbReference type="NCBI Taxonomy" id="648754"/>
    <lineage>
        <taxon>Bacteria</taxon>
        <taxon>Bacillati</taxon>
        <taxon>Actinomycetota</taxon>
        <taxon>Actinomycetes</taxon>
        <taxon>Pseudonocardiales</taxon>
        <taxon>Pseudonocardiaceae</taxon>
        <taxon>Pseudonocardia</taxon>
    </lineage>
</organism>
<evidence type="ECO:0000313" key="1">
    <source>
        <dbReference type="EMBL" id="GAA5139165.1"/>
    </source>
</evidence>
<dbReference type="Proteomes" id="UP001500804">
    <property type="component" value="Unassembled WGS sequence"/>
</dbReference>
<comment type="caution">
    <text evidence="1">The sequence shown here is derived from an EMBL/GenBank/DDBJ whole genome shotgun (WGS) entry which is preliminary data.</text>
</comment>
<name>A0ABP9P2X2_9PSEU</name>
<evidence type="ECO:0000313" key="2">
    <source>
        <dbReference type="Proteomes" id="UP001500804"/>
    </source>
</evidence>
<gene>
    <name evidence="1" type="ORF">GCM10023320_74820</name>
</gene>
<evidence type="ECO:0008006" key="3">
    <source>
        <dbReference type="Google" id="ProtNLM"/>
    </source>
</evidence>
<sequence>MGMVCETCAGTRVCGPCDGRGEFEDMDSDAVFECEICGGDGVCMECDGTGEVDGLDPSGIDEFDGMGVGE</sequence>
<accession>A0ABP9P2X2</accession>
<proteinExistence type="predicted"/>
<dbReference type="EMBL" id="BAABJO010000043">
    <property type="protein sequence ID" value="GAA5139165.1"/>
    <property type="molecule type" value="Genomic_DNA"/>
</dbReference>
<keyword evidence="2" id="KW-1185">Reference proteome</keyword>
<reference evidence="2" key="1">
    <citation type="journal article" date="2019" name="Int. J. Syst. Evol. Microbiol.">
        <title>The Global Catalogue of Microorganisms (GCM) 10K type strain sequencing project: providing services to taxonomists for standard genome sequencing and annotation.</title>
        <authorList>
            <consortium name="The Broad Institute Genomics Platform"/>
            <consortium name="The Broad Institute Genome Sequencing Center for Infectious Disease"/>
            <person name="Wu L."/>
            <person name="Ma J."/>
        </authorList>
    </citation>
    <scope>NUCLEOTIDE SEQUENCE [LARGE SCALE GENOMIC DNA]</scope>
    <source>
        <strain evidence="2">JCM 18302</strain>
    </source>
</reference>